<organism evidence="1 2">
    <name type="scientific">Pseudodesulfovibrio piezophilus (strain DSM 21447 / JCM 15486 / C1TLV30)</name>
    <name type="common">Desulfovibrio piezophilus</name>
    <dbReference type="NCBI Taxonomy" id="1322246"/>
    <lineage>
        <taxon>Bacteria</taxon>
        <taxon>Pseudomonadati</taxon>
        <taxon>Thermodesulfobacteriota</taxon>
        <taxon>Desulfovibrionia</taxon>
        <taxon>Desulfovibrionales</taxon>
        <taxon>Desulfovibrionaceae</taxon>
    </lineage>
</organism>
<accession>M1WJG6</accession>
<dbReference type="EMBL" id="FO203427">
    <property type="protein sequence ID" value="CCH47861.1"/>
    <property type="molecule type" value="Genomic_DNA"/>
</dbReference>
<proteinExistence type="predicted"/>
<dbReference type="Proteomes" id="UP000011724">
    <property type="component" value="Chromosome"/>
</dbReference>
<dbReference type="AlphaFoldDB" id="M1WJG6"/>
<dbReference type="KEGG" id="dpi:BN4_10624"/>
<keyword evidence="2" id="KW-1185">Reference proteome</keyword>
<evidence type="ECO:0000313" key="1">
    <source>
        <dbReference type="EMBL" id="CCH47861.1"/>
    </source>
</evidence>
<sequence>MDRVVGIRAQLTTLRSLISKKLMVNHRYRQIVFCFISTDRVANLSIHKTVGIKNESITNIVNKVAIKAPFMIVA</sequence>
<reference evidence="2" key="2">
    <citation type="journal article" date="2013" name="Stand. Genomic Sci.">
        <title>Complete genome sequence of Desulfocapsa sulfexigens, a marine deltaproteobacterium specialized in disproportionating inorganic sulfur compounds.</title>
        <authorList>
            <person name="Finster K.W."/>
            <person name="Kjeldsen K.U."/>
            <person name="Kube M."/>
            <person name="Reinhardt R."/>
            <person name="Mussmann M."/>
            <person name="Amann R."/>
            <person name="Schreiber L."/>
        </authorList>
    </citation>
    <scope>NUCLEOTIDE SEQUENCE [LARGE SCALE GENOMIC DNA]</scope>
    <source>
        <strain evidence="2">DSM 10523 / SB164P1</strain>
    </source>
</reference>
<protein>
    <submittedName>
        <fullName evidence="1">Uncharacterized protein</fullName>
    </submittedName>
</protein>
<reference evidence="1 2" key="1">
    <citation type="journal article" date="2013" name="PLoS ONE">
        <title>The first genomic and proteomic characterization of a deep-sea sulfate reducer: insights into the piezophilic lifestyle of Desulfovibrio piezophilus.</title>
        <authorList>
            <person name="Pradel N."/>
            <person name="Ji B."/>
            <person name="Gimenez G."/>
            <person name="Talla E."/>
            <person name="Lenoble P."/>
            <person name="Garel M."/>
            <person name="Tamburini C."/>
            <person name="Fourquet P."/>
            <person name="Lebrun R."/>
            <person name="Bertin P."/>
            <person name="Denis Y."/>
            <person name="Pophillat M."/>
            <person name="Barbe V."/>
            <person name="Ollivier B."/>
            <person name="Dolla A."/>
        </authorList>
    </citation>
    <scope>NUCLEOTIDE SEQUENCE [LARGE SCALE GENOMIC DNA]</scope>
    <source>
        <strain evidence="2">DSM 10523 / SB164P1</strain>
    </source>
</reference>
<dbReference type="HOGENOM" id="CLU_2681727_0_0_7"/>
<evidence type="ECO:0000313" key="2">
    <source>
        <dbReference type="Proteomes" id="UP000011724"/>
    </source>
</evidence>
<name>M1WJG6_PSEP2</name>
<gene>
    <name evidence="1" type="ordered locus">BN4_10624</name>
</gene>